<dbReference type="Gene3D" id="3.40.50.1000">
    <property type="entry name" value="HAD superfamily/HAD-like"/>
    <property type="match status" value="1"/>
</dbReference>
<dbReference type="Proteomes" id="UP000217076">
    <property type="component" value="Unassembled WGS sequence"/>
</dbReference>
<dbReference type="STRING" id="83401.SAMN05421742_101123"/>
<dbReference type="SUPFAM" id="SSF56784">
    <property type="entry name" value="HAD-like"/>
    <property type="match status" value="1"/>
</dbReference>
<dbReference type="Pfam" id="PF00702">
    <property type="entry name" value="Hydrolase"/>
    <property type="match status" value="1"/>
</dbReference>
<dbReference type="AlphaFoldDB" id="A0A1G7TVY9"/>
<gene>
    <name evidence="1" type="ORF">SAMN05421742_101123</name>
</gene>
<accession>A0A1G7TVY9</accession>
<name>A0A1G7TVY9_9PROT</name>
<sequence length="822" mass="90751">MSHHPADDLDPADLGAAPRRRLEKLIDSGRFDVLSLDVFDTLLWRRVPEPHDAFHAMGERLLADWPQAPPDAASLFATERRLCEIRARYSVSGGECRLGPVYALMPRALFRDDAGDHPDLARAIDNEIAVERQVCQTDPDVEALAERARARGMKVILVSDTYFTAEQVAQVVAPFTADGIATSADAGCSKANGLLERAVTALGVEPRRVLHVGDTPERDRVGATRAGTEFAPWPYATALMERILEAELPLGTYQRRGHLNGAGQDLGLTRLRRRLAAHLEAHGAGFHRQYGATVLGPVLAGFFEWLLERLDGVKDVFFLLREGQVLADLMAPLAPPFRIHLLPASRYLAVKAAFDGSDDAWLEYFMRQQTPVSMAKVCRQFGIPPVYARLFPPGPDQPIQGEAAILEAIGYLCQPKISMLVEAEAAHTRRCLIERLSQHVDLSATEELVVVDLGYSGTIQRLYQRALRLEGFDVRFRGLYTLTFVGGAGVNLEGGRIEGFLSDIGQPESELCAFYRSPEVLEQVLMPDGIGSCLGFDGNGRLLEGRLPEELGPNQQTQRQAIAAIKQGITDFLLAWRAHRPEHGPGLADPTLRRHLRAILERSVAHPEAEEVEHFRHWQHDQNMGSDDSDALISPDGLEEARWLSPAALSGLGRGTLYWPHGAATLIGPSHRRDLHRALRRTAVTARPCPETDWTAQVLWNDGQGFGHPRLVSLRHDLNMLGRARLSFTLELDSGLAGLALSLGHADVVELCRVLVRHPSRTLELAGDELTDRLTGDGMTRLDGLLWRSQRPDLPLLVVPLPETASLPGAFDLAFYIRVLPR</sequence>
<dbReference type="OrthoDB" id="9816564at2"/>
<protein>
    <submittedName>
        <fullName evidence="1">Predicted hydrolase, HAD superfamily</fullName>
    </submittedName>
</protein>
<reference evidence="2" key="1">
    <citation type="submission" date="2016-10" db="EMBL/GenBank/DDBJ databases">
        <authorList>
            <person name="Varghese N."/>
            <person name="Submissions S."/>
        </authorList>
    </citation>
    <scope>NUCLEOTIDE SEQUENCE [LARGE SCALE GENOMIC DNA]</scope>
    <source>
        <strain evidence="2">930I</strain>
    </source>
</reference>
<dbReference type="GO" id="GO:0016787">
    <property type="term" value="F:hydrolase activity"/>
    <property type="evidence" value="ECO:0007669"/>
    <property type="project" value="UniProtKB-KW"/>
</dbReference>
<dbReference type="InterPro" id="IPR036412">
    <property type="entry name" value="HAD-like_sf"/>
</dbReference>
<keyword evidence="2" id="KW-1185">Reference proteome</keyword>
<evidence type="ECO:0000313" key="2">
    <source>
        <dbReference type="Proteomes" id="UP000217076"/>
    </source>
</evidence>
<dbReference type="InterPro" id="IPR023214">
    <property type="entry name" value="HAD_sf"/>
</dbReference>
<dbReference type="EMBL" id="FNCV01000001">
    <property type="protein sequence ID" value="SDG39497.1"/>
    <property type="molecule type" value="Genomic_DNA"/>
</dbReference>
<proteinExistence type="predicted"/>
<dbReference type="RefSeq" id="WP_092613998.1">
    <property type="nucleotide sequence ID" value="NZ_FNCV01000001.1"/>
</dbReference>
<keyword evidence="1" id="KW-0378">Hydrolase</keyword>
<evidence type="ECO:0000313" key="1">
    <source>
        <dbReference type="EMBL" id="SDG39497.1"/>
    </source>
</evidence>
<organism evidence="1 2">
    <name type="scientific">Roseospirillum parvum</name>
    <dbReference type="NCBI Taxonomy" id="83401"/>
    <lineage>
        <taxon>Bacteria</taxon>
        <taxon>Pseudomonadati</taxon>
        <taxon>Pseudomonadota</taxon>
        <taxon>Alphaproteobacteria</taxon>
        <taxon>Rhodospirillales</taxon>
        <taxon>Rhodospirillaceae</taxon>
        <taxon>Roseospirillum</taxon>
    </lineage>
</organism>